<dbReference type="Proteomes" id="UP000638263">
    <property type="component" value="Unassembled WGS sequence"/>
</dbReference>
<feature type="transmembrane region" description="Helical" evidence="1">
    <location>
        <begin position="78"/>
        <end position="99"/>
    </location>
</feature>
<accession>A0A917RTY2</accession>
<evidence type="ECO:0000256" key="1">
    <source>
        <dbReference type="SAM" id="Phobius"/>
    </source>
</evidence>
<keyword evidence="1" id="KW-0472">Membrane</keyword>
<evidence type="ECO:0000259" key="2">
    <source>
        <dbReference type="Pfam" id="PF08044"/>
    </source>
</evidence>
<reference evidence="3" key="2">
    <citation type="submission" date="2020-09" db="EMBL/GenBank/DDBJ databases">
        <authorList>
            <person name="Sun Q."/>
            <person name="Zhou Y."/>
        </authorList>
    </citation>
    <scope>NUCLEOTIDE SEQUENCE</scope>
    <source>
        <strain evidence="3">CGMCC 4.3508</strain>
    </source>
</reference>
<dbReference type="Pfam" id="PF08044">
    <property type="entry name" value="DUF1707"/>
    <property type="match status" value="1"/>
</dbReference>
<keyword evidence="1" id="KW-1133">Transmembrane helix</keyword>
<keyword evidence="1" id="KW-0812">Transmembrane</keyword>
<comment type="caution">
    <text evidence="3">The sequence shown here is derived from an EMBL/GenBank/DDBJ whole genome shotgun (WGS) entry which is preliminary data.</text>
</comment>
<name>A0A917RTY2_9NOCA</name>
<evidence type="ECO:0000313" key="3">
    <source>
        <dbReference type="EMBL" id="GGL27220.1"/>
    </source>
</evidence>
<organism evidence="3 4">
    <name type="scientific">Nocardia jinanensis</name>
    <dbReference type="NCBI Taxonomy" id="382504"/>
    <lineage>
        <taxon>Bacteria</taxon>
        <taxon>Bacillati</taxon>
        <taxon>Actinomycetota</taxon>
        <taxon>Actinomycetes</taxon>
        <taxon>Mycobacteriales</taxon>
        <taxon>Nocardiaceae</taxon>
        <taxon>Nocardia</taxon>
    </lineage>
</organism>
<keyword evidence="4" id="KW-1185">Reference proteome</keyword>
<feature type="domain" description="DUF1707" evidence="2">
    <location>
        <begin position="6"/>
        <end position="58"/>
    </location>
</feature>
<gene>
    <name evidence="3" type="ORF">GCM10011588_47500</name>
</gene>
<dbReference type="PANTHER" id="PTHR40763">
    <property type="entry name" value="MEMBRANE PROTEIN-RELATED"/>
    <property type="match status" value="1"/>
</dbReference>
<sequence length="261" mass="27637">MVTNQLRARDRDRADICGLLDTALAEGQLTPGEHEQRTAAAMRAKSFGELDPLIDDLQIPGELANAPVLRGQRPSRRWWIAVGVVAAALAFGALGGLTARGGDGPGPRNVSLDTTTAAGIAGFVEAYRAEFGDTVADEASFHPDHVSVDRYDPGTRVRTSYTYRDGEFDDWTTSTSRGPEEPTLDLGKIDLTALAGLLAGAPETANAPGGAIGHISVEYESSSHGDPAPLVEIFVDNEAKSDSGWFQVGFDGEPLVVHPID</sequence>
<dbReference type="PANTHER" id="PTHR40763:SF4">
    <property type="entry name" value="DUF1707 DOMAIN-CONTAINING PROTEIN"/>
    <property type="match status" value="1"/>
</dbReference>
<protein>
    <recommendedName>
        <fullName evidence="2">DUF1707 domain-containing protein</fullName>
    </recommendedName>
</protein>
<dbReference type="EMBL" id="BMMH01000010">
    <property type="protein sequence ID" value="GGL27220.1"/>
    <property type="molecule type" value="Genomic_DNA"/>
</dbReference>
<evidence type="ECO:0000313" key="4">
    <source>
        <dbReference type="Proteomes" id="UP000638263"/>
    </source>
</evidence>
<reference evidence="3" key="1">
    <citation type="journal article" date="2014" name="Int. J. Syst. Evol. Microbiol.">
        <title>Complete genome sequence of Corynebacterium casei LMG S-19264T (=DSM 44701T), isolated from a smear-ripened cheese.</title>
        <authorList>
            <consortium name="US DOE Joint Genome Institute (JGI-PGF)"/>
            <person name="Walter F."/>
            <person name="Albersmeier A."/>
            <person name="Kalinowski J."/>
            <person name="Ruckert C."/>
        </authorList>
    </citation>
    <scope>NUCLEOTIDE SEQUENCE</scope>
    <source>
        <strain evidence="3">CGMCC 4.3508</strain>
    </source>
</reference>
<dbReference type="AlphaFoldDB" id="A0A917RTY2"/>
<dbReference type="InterPro" id="IPR012551">
    <property type="entry name" value="DUF1707_SHOCT-like"/>
</dbReference>
<proteinExistence type="predicted"/>